<sequence>MGLRQEPRQPHHLPRLQGGSSRENQAGHAHRTESLSIRHRGETRHPRHPRHPNRQ</sequence>
<evidence type="ECO:0000256" key="1">
    <source>
        <dbReference type="SAM" id="MobiDB-lite"/>
    </source>
</evidence>
<organism evidence="2 3">
    <name type="scientific">Paramagnetospirillum magnetotacticum MS-1</name>
    <dbReference type="NCBI Taxonomy" id="272627"/>
    <lineage>
        <taxon>Bacteria</taxon>
        <taxon>Pseudomonadati</taxon>
        <taxon>Pseudomonadota</taxon>
        <taxon>Alphaproteobacteria</taxon>
        <taxon>Rhodospirillales</taxon>
        <taxon>Magnetospirillaceae</taxon>
        <taxon>Paramagnetospirillum</taxon>
    </lineage>
</organism>
<keyword evidence="3" id="KW-1185">Reference proteome</keyword>
<proteinExistence type="predicted"/>
<feature type="compositionally biased region" description="Basic residues" evidence="1">
    <location>
        <begin position="45"/>
        <end position="55"/>
    </location>
</feature>
<reference evidence="2 3" key="1">
    <citation type="submission" date="2015-01" db="EMBL/GenBank/DDBJ databases">
        <title>Genome Sequence of Magnetospirillum magnetotacticum Strain MS-1.</title>
        <authorList>
            <person name="Marinov G.K."/>
            <person name="Smalley M.D."/>
            <person name="DeSalvo G."/>
        </authorList>
    </citation>
    <scope>NUCLEOTIDE SEQUENCE [LARGE SCALE GENOMIC DNA]</scope>
    <source>
        <strain evidence="2 3">MS-1</strain>
    </source>
</reference>
<dbReference type="AlphaFoldDB" id="A0A0C2UZK2"/>
<dbReference type="Proteomes" id="UP000031971">
    <property type="component" value="Unassembled WGS sequence"/>
</dbReference>
<feature type="region of interest" description="Disordered" evidence="1">
    <location>
        <begin position="1"/>
        <end position="55"/>
    </location>
</feature>
<protein>
    <submittedName>
        <fullName evidence="2">Uncharacterized protein</fullName>
    </submittedName>
</protein>
<name>A0A0C2UZK2_PARME</name>
<comment type="caution">
    <text evidence="2">The sequence shown here is derived from an EMBL/GenBank/DDBJ whole genome shotgun (WGS) entry which is preliminary data.</text>
</comment>
<evidence type="ECO:0000313" key="2">
    <source>
        <dbReference type="EMBL" id="KIL98251.1"/>
    </source>
</evidence>
<gene>
    <name evidence="2" type="ORF">CCC_01312</name>
</gene>
<dbReference type="EMBL" id="JXSL01000030">
    <property type="protein sequence ID" value="KIL98251.1"/>
    <property type="molecule type" value="Genomic_DNA"/>
</dbReference>
<evidence type="ECO:0000313" key="3">
    <source>
        <dbReference type="Proteomes" id="UP000031971"/>
    </source>
</evidence>
<dbReference type="STRING" id="272627.CCC_01312"/>
<accession>A0A0C2UZK2</accession>